<dbReference type="FunCoup" id="A9RRP0">
    <property type="interactions" value="2472"/>
</dbReference>
<dbReference type="GO" id="GO:0016887">
    <property type="term" value="F:ATP hydrolysis activity"/>
    <property type="evidence" value="ECO:0000318"/>
    <property type="project" value="GO_Central"/>
</dbReference>
<dbReference type="NCBIfam" id="TIGR01147">
    <property type="entry name" value="V_ATP_synt_G"/>
    <property type="match status" value="1"/>
</dbReference>
<reference evidence="9" key="3">
    <citation type="submission" date="2020-12" db="UniProtKB">
        <authorList>
            <consortium name="EnsemblPlants"/>
        </authorList>
    </citation>
    <scope>IDENTIFICATION</scope>
</reference>
<comment type="subunit">
    <text evidence="6">V-ATPase is a heteromultimeric enzyme made up of two complexes: the ATP-hydrolytic V1 complex and the proton translocation V0 complex.</text>
</comment>
<evidence type="ECO:0000313" key="10">
    <source>
        <dbReference type="Proteomes" id="UP000006727"/>
    </source>
</evidence>
<dbReference type="RefSeq" id="XP_024383921.1">
    <property type="nucleotide sequence ID" value="XM_024528153.2"/>
</dbReference>
<dbReference type="Gramene" id="Pp3c9_8730V3.2">
    <property type="protein sequence ID" value="Pp3c9_8730V3.2"/>
    <property type="gene ID" value="Pp3c9_8730"/>
</dbReference>
<dbReference type="STRING" id="3218.A9RRP0"/>
<comment type="function">
    <text evidence="1">Catalytic subunit of the peripheral V1 complex of vacuolar ATPase (V-ATPase). V-ATPase is responsible for acidifying a variety of intracellular compartments in eukaryotic cells.</text>
</comment>
<sequence>MSSSDRGGIQALLAAEQDAQHIVSNARAAKTARLRQAKEEAEREVAQYRAQREAEFKKKLSDTSGDSGANLKRLEGETDEKIKRLSGEAAKVAPEVTALLMKYVITVRN</sequence>
<name>A9RRP0_PHYPA</name>
<dbReference type="PaxDb" id="3218-PP1S24_173V6.1"/>
<dbReference type="GeneID" id="112286351"/>
<dbReference type="eggNOG" id="KOG1772">
    <property type="taxonomic scope" value="Eukaryota"/>
</dbReference>
<reference evidence="8 10" key="1">
    <citation type="journal article" date="2008" name="Science">
        <title>The Physcomitrella genome reveals evolutionary insights into the conquest of land by plants.</title>
        <authorList>
            <person name="Rensing S."/>
            <person name="Lang D."/>
            <person name="Zimmer A."/>
            <person name="Terry A."/>
            <person name="Salamov A."/>
            <person name="Shapiro H."/>
            <person name="Nishiyama T."/>
            <person name="Perroud P.-F."/>
            <person name="Lindquist E."/>
            <person name="Kamisugi Y."/>
            <person name="Tanahashi T."/>
            <person name="Sakakibara K."/>
            <person name="Fujita T."/>
            <person name="Oishi K."/>
            <person name="Shin-I T."/>
            <person name="Kuroki Y."/>
            <person name="Toyoda A."/>
            <person name="Suzuki Y."/>
            <person name="Hashimoto A."/>
            <person name="Yamaguchi K."/>
            <person name="Sugano A."/>
            <person name="Kohara Y."/>
            <person name="Fujiyama A."/>
            <person name="Anterola A."/>
            <person name="Aoki S."/>
            <person name="Ashton N."/>
            <person name="Barbazuk W.B."/>
            <person name="Barker E."/>
            <person name="Bennetzen J."/>
            <person name="Bezanilla M."/>
            <person name="Blankenship R."/>
            <person name="Cho S.H."/>
            <person name="Dutcher S."/>
            <person name="Estelle M."/>
            <person name="Fawcett J.A."/>
            <person name="Gundlach H."/>
            <person name="Hanada K."/>
            <person name="Heyl A."/>
            <person name="Hicks K.A."/>
            <person name="Hugh J."/>
            <person name="Lohr M."/>
            <person name="Mayer K."/>
            <person name="Melkozernov A."/>
            <person name="Murata T."/>
            <person name="Nelson D."/>
            <person name="Pils B."/>
            <person name="Prigge M."/>
            <person name="Reiss B."/>
            <person name="Renner T."/>
            <person name="Rombauts S."/>
            <person name="Rushton P."/>
            <person name="Sanderfoot A."/>
            <person name="Schween G."/>
            <person name="Shiu S.-H."/>
            <person name="Stueber K."/>
            <person name="Theodoulou F.L."/>
            <person name="Tu H."/>
            <person name="Van de Peer Y."/>
            <person name="Verrier P.J."/>
            <person name="Waters E."/>
            <person name="Wood A."/>
            <person name="Yang L."/>
            <person name="Cove D."/>
            <person name="Cuming A."/>
            <person name="Hasebe M."/>
            <person name="Lucas S."/>
            <person name="Mishler D.B."/>
            <person name="Reski R."/>
            <person name="Grigoriev I."/>
            <person name="Quatrano R.S."/>
            <person name="Boore J.L."/>
        </authorList>
    </citation>
    <scope>NUCLEOTIDE SEQUENCE [LARGE SCALE GENOMIC DNA]</scope>
    <source>
        <strain evidence="9 10">cv. Gransden 2004</strain>
    </source>
</reference>
<dbReference type="GO" id="GO:0000221">
    <property type="term" value="C:vacuolar proton-transporting V-type ATPase, V1 domain"/>
    <property type="evidence" value="ECO:0000318"/>
    <property type="project" value="GO_Central"/>
</dbReference>
<dbReference type="HOGENOM" id="CLU_125101_3_1_1"/>
<evidence type="ECO:0000313" key="9">
    <source>
        <dbReference type="EnsemblPlants" id="Pp3c9_8730V3.1"/>
    </source>
</evidence>
<comment type="function">
    <text evidence="6">Subunit of the V1 complex of vacuolar(H+)-ATPase (V-ATPase), a multisubunit enzyme composed of a peripheral complex (V1) that hydrolyzes ATP and a membrane integral complex (V0) that translocates protons. V-ATPase is responsible for acidifying and maintaining the pH of intracellular compartments and in some cell types, is targeted to the plasma membrane, where it is responsible for acidifying the extracellular environment.</text>
</comment>
<evidence type="ECO:0000256" key="7">
    <source>
        <dbReference type="SAM" id="Coils"/>
    </source>
</evidence>
<evidence type="ECO:0000256" key="5">
    <source>
        <dbReference type="ARBA" id="ARBA00023065"/>
    </source>
</evidence>
<reference evidence="8 10" key="2">
    <citation type="journal article" date="2018" name="Plant J.">
        <title>The Physcomitrella patens chromosome-scale assembly reveals moss genome structure and evolution.</title>
        <authorList>
            <person name="Lang D."/>
            <person name="Ullrich K.K."/>
            <person name="Murat F."/>
            <person name="Fuchs J."/>
            <person name="Jenkins J."/>
            <person name="Haas F.B."/>
            <person name="Piednoel M."/>
            <person name="Gundlach H."/>
            <person name="Van Bel M."/>
            <person name="Meyberg R."/>
            <person name="Vives C."/>
            <person name="Morata J."/>
            <person name="Symeonidi A."/>
            <person name="Hiss M."/>
            <person name="Muchero W."/>
            <person name="Kamisugi Y."/>
            <person name="Saleh O."/>
            <person name="Blanc G."/>
            <person name="Decker E.L."/>
            <person name="van Gessel N."/>
            <person name="Grimwood J."/>
            <person name="Hayes R.D."/>
            <person name="Graham S.W."/>
            <person name="Gunter L.E."/>
            <person name="McDaniel S.F."/>
            <person name="Hoernstein S.N.W."/>
            <person name="Larsson A."/>
            <person name="Li F.W."/>
            <person name="Perroud P.F."/>
            <person name="Phillips J."/>
            <person name="Ranjan P."/>
            <person name="Rokshar D.S."/>
            <person name="Rothfels C.J."/>
            <person name="Schneider L."/>
            <person name="Shu S."/>
            <person name="Stevenson D.W."/>
            <person name="Thummler F."/>
            <person name="Tillich M."/>
            <person name="Villarreal Aguilar J.C."/>
            <person name="Widiez T."/>
            <person name="Wong G.K."/>
            <person name="Wymore A."/>
            <person name="Zhang Y."/>
            <person name="Zimmer A.D."/>
            <person name="Quatrano R.S."/>
            <person name="Mayer K.F.X."/>
            <person name="Goodstein D."/>
            <person name="Casacuberta J.M."/>
            <person name="Vandepoele K."/>
            <person name="Reski R."/>
            <person name="Cuming A.C."/>
            <person name="Tuskan G.A."/>
            <person name="Maumus F."/>
            <person name="Salse J."/>
            <person name="Schmutz J."/>
            <person name="Rensing S.A."/>
        </authorList>
    </citation>
    <scope>NUCLEOTIDE SEQUENCE [LARGE SCALE GENOMIC DNA]</scope>
    <source>
        <strain evidence="9 10">cv. Gransden 2004</strain>
    </source>
</reference>
<keyword evidence="10" id="KW-1185">Reference proteome</keyword>
<dbReference type="KEGG" id="ppp:112286351"/>
<dbReference type="AlphaFoldDB" id="A9RRP0"/>
<dbReference type="PANTHER" id="PTHR12713:SF11">
    <property type="entry name" value="V-TYPE PROTON ATPASE SUBUNIT G"/>
    <property type="match status" value="1"/>
</dbReference>
<keyword evidence="4 6" id="KW-0375">Hydrogen ion transport</keyword>
<dbReference type="InterPro" id="IPR005124">
    <property type="entry name" value="V-ATPase_G"/>
</dbReference>
<evidence type="ECO:0000313" key="8">
    <source>
        <dbReference type="EMBL" id="PNR47995.1"/>
    </source>
</evidence>
<keyword evidence="3 6" id="KW-0813">Transport</keyword>
<comment type="similarity">
    <text evidence="2 6">Belongs to the V-ATPase G subunit family.</text>
</comment>
<dbReference type="EnsemblPlants" id="Pp3c9_8730V3.2">
    <property type="protein sequence ID" value="Pp3c9_8730V3.2"/>
    <property type="gene ID" value="Pp3c9_8730"/>
</dbReference>
<feature type="coiled-coil region" evidence="7">
    <location>
        <begin position="27"/>
        <end position="58"/>
    </location>
</feature>
<evidence type="ECO:0000256" key="1">
    <source>
        <dbReference type="ARBA" id="ARBA00003847"/>
    </source>
</evidence>
<evidence type="ECO:0000256" key="2">
    <source>
        <dbReference type="ARBA" id="ARBA00010066"/>
    </source>
</evidence>
<dbReference type="OrthoDB" id="250802at2759"/>
<gene>
    <name evidence="9" type="primary">LOC112286351</name>
    <name evidence="8" type="ORF">PHYPA_012468</name>
</gene>
<evidence type="ECO:0000256" key="6">
    <source>
        <dbReference type="RuleBase" id="RU364019"/>
    </source>
</evidence>
<dbReference type="PANTHER" id="PTHR12713">
    <property type="entry name" value="VACUOLAR ATP SYNTHASE SUBUNIT G"/>
    <property type="match status" value="1"/>
</dbReference>
<keyword evidence="5 6" id="KW-0406">Ion transport</keyword>
<evidence type="ECO:0000256" key="4">
    <source>
        <dbReference type="ARBA" id="ARBA00022781"/>
    </source>
</evidence>
<keyword evidence="7" id="KW-0175">Coiled coil</keyword>
<dbReference type="GO" id="GO:0046961">
    <property type="term" value="F:proton-transporting ATPase activity, rotational mechanism"/>
    <property type="evidence" value="ECO:0000318"/>
    <property type="project" value="GO_Central"/>
</dbReference>
<dbReference type="EMBL" id="ABEU02000009">
    <property type="protein sequence ID" value="PNR47995.1"/>
    <property type="molecule type" value="Genomic_DNA"/>
</dbReference>
<proteinExistence type="inferred from homology"/>
<dbReference type="Gramene" id="Pp3c9_8730V3.1">
    <property type="protein sequence ID" value="Pp3c9_8730V3.1"/>
    <property type="gene ID" value="Pp3c9_8730"/>
</dbReference>
<dbReference type="Gene3D" id="1.20.5.2950">
    <property type="match status" value="1"/>
</dbReference>
<evidence type="ECO:0000256" key="3">
    <source>
        <dbReference type="ARBA" id="ARBA00022448"/>
    </source>
</evidence>
<protein>
    <recommendedName>
        <fullName evidence="6">V-type proton ATPase subunit G</fullName>
    </recommendedName>
</protein>
<accession>A9RRP0</accession>
<dbReference type="Pfam" id="PF03179">
    <property type="entry name" value="V-ATPase_G"/>
    <property type="match status" value="1"/>
</dbReference>
<dbReference type="Proteomes" id="UP000006727">
    <property type="component" value="Chromosome 9"/>
</dbReference>
<dbReference type="FunFam" id="1.20.5.2950:FF:000001">
    <property type="entry name" value="V-type proton ATPase subunit G"/>
    <property type="match status" value="1"/>
</dbReference>
<organism evidence="8">
    <name type="scientific">Physcomitrium patens</name>
    <name type="common">Spreading-leaved earth moss</name>
    <name type="synonym">Physcomitrella patens</name>
    <dbReference type="NCBI Taxonomy" id="3218"/>
    <lineage>
        <taxon>Eukaryota</taxon>
        <taxon>Viridiplantae</taxon>
        <taxon>Streptophyta</taxon>
        <taxon>Embryophyta</taxon>
        <taxon>Bryophyta</taxon>
        <taxon>Bryophytina</taxon>
        <taxon>Bryopsida</taxon>
        <taxon>Funariidae</taxon>
        <taxon>Funariales</taxon>
        <taxon>Funariaceae</taxon>
        <taxon>Physcomitrium</taxon>
    </lineage>
</organism>
<dbReference type="OMA" id="ARKYRQD"/>
<dbReference type="EnsemblPlants" id="Pp3c9_8730V3.1">
    <property type="protein sequence ID" value="Pp3c9_8730V3.1"/>
    <property type="gene ID" value="Pp3c9_8730"/>
</dbReference>